<dbReference type="GeneID" id="18824850"/>
<accession>K5VPM9</accession>
<gene>
    <name evidence="2" type="ORF">AGABI1DRAFT_115767</name>
</gene>
<organism evidence="2 3">
    <name type="scientific">Agaricus bisporus var. burnettii (strain JB137-S8 / ATCC MYA-4627 / FGSC 10392)</name>
    <name type="common">White button mushroom</name>
    <dbReference type="NCBI Taxonomy" id="597362"/>
    <lineage>
        <taxon>Eukaryota</taxon>
        <taxon>Fungi</taxon>
        <taxon>Dikarya</taxon>
        <taxon>Basidiomycota</taxon>
        <taxon>Agaricomycotina</taxon>
        <taxon>Agaricomycetes</taxon>
        <taxon>Agaricomycetidae</taxon>
        <taxon>Agaricales</taxon>
        <taxon>Agaricineae</taxon>
        <taxon>Agaricaceae</taxon>
        <taxon>Agaricus</taxon>
    </lineage>
</organism>
<feature type="compositionally biased region" description="Basic and acidic residues" evidence="1">
    <location>
        <begin position="1"/>
        <end position="25"/>
    </location>
</feature>
<sequence>MHGEGGKEIEERSEMVEQRRGRGGGDTEGMAAGDDGGREEQNSCEVGEGGGEVKMIRGVTISEFKPAPLP</sequence>
<dbReference type="RefSeq" id="XP_007332878.1">
    <property type="nucleotide sequence ID" value="XM_007332816.1"/>
</dbReference>
<reference evidence="3" key="1">
    <citation type="journal article" date="2012" name="Proc. Natl. Acad. Sci. U.S.A.">
        <title>Genome sequence of the button mushroom Agaricus bisporus reveals mechanisms governing adaptation to a humic-rich ecological niche.</title>
        <authorList>
            <person name="Morin E."/>
            <person name="Kohler A."/>
            <person name="Baker A.R."/>
            <person name="Foulongne-Oriol M."/>
            <person name="Lombard V."/>
            <person name="Nagy L.G."/>
            <person name="Ohm R.A."/>
            <person name="Patyshakuliyeva A."/>
            <person name="Brun A."/>
            <person name="Aerts A.L."/>
            <person name="Bailey A.M."/>
            <person name="Billette C."/>
            <person name="Coutinho P.M."/>
            <person name="Deakin G."/>
            <person name="Doddapaneni H."/>
            <person name="Floudas D."/>
            <person name="Grimwood J."/>
            <person name="Hilden K."/>
            <person name="Kuees U."/>
            <person name="LaButti K.M."/>
            <person name="Lapidus A."/>
            <person name="Lindquist E.A."/>
            <person name="Lucas S.M."/>
            <person name="Murat C."/>
            <person name="Riley R.W."/>
            <person name="Salamov A.A."/>
            <person name="Schmutz J."/>
            <person name="Subramanian V."/>
            <person name="Woesten H.A.B."/>
            <person name="Xu J."/>
            <person name="Eastwood D.C."/>
            <person name="Foster G.D."/>
            <person name="Sonnenberg A.S."/>
            <person name="Cullen D."/>
            <person name="de Vries R.P."/>
            <person name="Lundell T."/>
            <person name="Hibbett D.S."/>
            <person name="Henrissat B."/>
            <person name="Burton K.S."/>
            <person name="Kerrigan R.W."/>
            <person name="Challen M.P."/>
            <person name="Grigoriev I.V."/>
            <person name="Martin F."/>
        </authorList>
    </citation>
    <scope>NUCLEOTIDE SEQUENCE [LARGE SCALE GENOMIC DNA]</scope>
    <source>
        <strain evidence="3">JB137-S8 / ATCC MYA-4627 / FGSC 10392</strain>
    </source>
</reference>
<name>K5VPM9_AGABU</name>
<dbReference type="EMBL" id="JH971402">
    <property type="protein sequence ID" value="EKM76429.1"/>
    <property type="molecule type" value="Genomic_DNA"/>
</dbReference>
<proteinExistence type="predicted"/>
<evidence type="ECO:0000313" key="3">
    <source>
        <dbReference type="Proteomes" id="UP000008493"/>
    </source>
</evidence>
<dbReference type="InParanoid" id="K5VPM9"/>
<evidence type="ECO:0000313" key="2">
    <source>
        <dbReference type="EMBL" id="EKM76429.1"/>
    </source>
</evidence>
<feature type="region of interest" description="Disordered" evidence="1">
    <location>
        <begin position="1"/>
        <end position="51"/>
    </location>
</feature>
<protein>
    <submittedName>
        <fullName evidence="2">Uncharacterized protein</fullName>
    </submittedName>
</protein>
<keyword evidence="3" id="KW-1185">Reference proteome</keyword>
<evidence type="ECO:0000256" key="1">
    <source>
        <dbReference type="SAM" id="MobiDB-lite"/>
    </source>
</evidence>
<dbReference type="Proteomes" id="UP000008493">
    <property type="component" value="Unassembled WGS sequence"/>
</dbReference>
<dbReference type="KEGG" id="abp:AGABI1DRAFT115767"/>
<dbReference type="AlphaFoldDB" id="K5VPM9"/>
<dbReference type="HOGENOM" id="CLU_2757209_0_0_1"/>